<dbReference type="GeneID" id="66101188"/>
<dbReference type="AlphaFoldDB" id="A0A9P8AWP2"/>
<dbReference type="RefSeq" id="XP_043044283.1">
    <property type="nucleotide sequence ID" value="XM_043178894.1"/>
</dbReference>
<name>A0A9P8AWP2_9AGAR</name>
<organism evidence="2 3">
    <name type="scientific">Guyanagaster necrorhizus</name>
    <dbReference type="NCBI Taxonomy" id="856835"/>
    <lineage>
        <taxon>Eukaryota</taxon>
        <taxon>Fungi</taxon>
        <taxon>Dikarya</taxon>
        <taxon>Basidiomycota</taxon>
        <taxon>Agaricomycotina</taxon>
        <taxon>Agaricomycetes</taxon>
        <taxon>Agaricomycetidae</taxon>
        <taxon>Agaricales</taxon>
        <taxon>Marasmiineae</taxon>
        <taxon>Physalacriaceae</taxon>
        <taxon>Guyanagaster</taxon>
    </lineage>
</organism>
<proteinExistence type="predicted"/>
<protein>
    <submittedName>
        <fullName evidence="2">Uncharacterized protein</fullName>
    </submittedName>
</protein>
<evidence type="ECO:0000256" key="1">
    <source>
        <dbReference type="SAM" id="MobiDB-lite"/>
    </source>
</evidence>
<comment type="caution">
    <text evidence="2">The sequence shown here is derived from an EMBL/GenBank/DDBJ whole genome shotgun (WGS) entry which is preliminary data.</text>
</comment>
<accession>A0A9P8AWP2</accession>
<sequence length="183" mass="20372">MVFLNGREGKDHAEPFNLSVTSTQSVSNLQLNKLSLYRGPTPGIRIPSHDPPLPASYARLFYPYLFARSMDSHVNQVPFKAEASSVLIPPRLSLPLGYKQLSQDATDSLILKLGLRIRAIHFFPGRSWLPLIAFWDEARMDSTTQSNVDKSTDAEPHASSRTNLTVCDSESKGLAEKRFTIGQ</sequence>
<dbReference type="Proteomes" id="UP000812287">
    <property type="component" value="Unassembled WGS sequence"/>
</dbReference>
<reference evidence="2" key="1">
    <citation type="submission" date="2020-11" db="EMBL/GenBank/DDBJ databases">
        <title>Adaptations for nitrogen fixation in a non-lichenized fungal sporocarp promotes dispersal by wood-feeding termites.</title>
        <authorList>
            <consortium name="DOE Joint Genome Institute"/>
            <person name="Koch R.A."/>
            <person name="Yoon G."/>
            <person name="Arayal U."/>
            <person name="Lail K."/>
            <person name="Amirebrahimi M."/>
            <person name="Labutti K."/>
            <person name="Lipzen A."/>
            <person name="Riley R."/>
            <person name="Barry K."/>
            <person name="Henrissat B."/>
            <person name="Grigoriev I.V."/>
            <person name="Herr J.R."/>
            <person name="Aime M.C."/>
        </authorList>
    </citation>
    <scope>NUCLEOTIDE SEQUENCE</scope>
    <source>
        <strain evidence="2">MCA 3950</strain>
    </source>
</reference>
<keyword evidence="3" id="KW-1185">Reference proteome</keyword>
<dbReference type="EMBL" id="MU250526">
    <property type="protein sequence ID" value="KAG7450783.1"/>
    <property type="molecule type" value="Genomic_DNA"/>
</dbReference>
<feature type="region of interest" description="Disordered" evidence="1">
    <location>
        <begin position="146"/>
        <end position="166"/>
    </location>
</feature>
<gene>
    <name evidence="2" type="ORF">BT62DRAFT_1072804</name>
</gene>
<evidence type="ECO:0000313" key="3">
    <source>
        <dbReference type="Proteomes" id="UP000812287"/>
    </source>
</evidence>
<evidence type="ECO:0000313" key="2">
    <source>
        <dbReference type="EMBL" id="KAG7450783.1"/>
    </source>
</evidence>